<dbReference type="EMBL" id="CP129113">
    <property type="protein sequence ID" value="WLV24483.1"/>
    <property type="molecule type" value="Genomic_DNA"/>
</dbReference>
<organism evidence="4 5">
    <name type="scientific">Aciduricibacillus chroicocephali</name>
    <dbReference type="NCBI Taxonomy" id="3054939"/>
    <lineage>
        <taxon>Bacteria</taxon>
        <taxon>Bacillati</taxon>
        <taxon>Bacillota</taxon>
        <taxon>Bacilli</taxon>
        <taxon>Bacillales</taxon>
        <taxon>Bacillaceae</taxon>
        <taxon>Aciduricibacillus</taxon>
    </lineage>
</organism>
<reference evidence="4" key="1">
    <citation type="submission" date="2023-06" db="EMBL/GenBank/DDBJ databases">
        <title>A Treasure from Seagulls: Isolation and Description of Aciduricobacillus qingdaonensis gen. nov., sp. nov., a Rare Obligately Uric Acid-utilizing Member in the Family Bacillaceae.</title>
        <authorList>
            <person name="Liu W."/>
            <person name="Wang B."/>
        </authorList>
    </citation>
    <scope>NUCLEOTIDE SEQUENCE</scope>
    <source>
        <strain evidence="4">44XB</strain>
    </source>
</reference>
<dbReference type="SMART" id="SM00954">
    <property type="entry name" value="RelA_SpoT"/>
    <property type="match status" value="1"/>
</dbReference>
<dbReference type="SUPFAM" id="SSF81301">
    <property type="entry name" value="Nucleotidyltransferase"/>
    <property type="match status" value="1"/>
</dbReference>
<keyword evidence="2" id="KW-0175">Coiled coil</keyword>
<evidence type="ECO:0000256" key="2">
    <source>
        <dbReference type="SAM" id="Coils"/>
    </source>
</evidence>
<gene>
    <name evidence="4" type="ORF">QR721_12685</name>
</gene>
<protein>
    <submittedName>
        <fullName evidence="4">GTP pyrophosphokinase family protein</fullName>
    </submittedName>
</protein>
<dbReference type="Gene3D" id="3.30.460.10">
    <property type="entry name" value="Beta Polymerase, domain 2"/>
    <property type="match status" value="1"/>
</dbReference>
<keyword evidence="5" id="KW-1185">Reference proteome</keyword>
<proteinExistence type="predicted"/>
<dbReference type="InterPro" id="IPR052366">
    <property type="entry name" value="GTP_Pyrophosphokinase"/>
</dbReference>
<evidence type="ECO:0000259" key="3">
    <source>
        <dbReference type="SMART" id="SM00954"/>
    </source>
</evidence>
<evidence type="ECO:0000313" key="5">
    <source>
        <dbReference type="Proteomes" id="UP001180087"/>
    </source>
</evidence>
<dbReference type="RefSeq" id="WP_348027549.1">
    <property type="nucleotide sequence ID" value="NZ_CP129113.1"/>
</dbReference>
<sequence>MTQDIPTQLKEIKPLKTELSKFMMCYKFALKEIETKINQLEQELEYVNEYNPVKQVVTRVKSPQSILRKVNSKGIPFSLDVIREEIHDIAGVRITCLFTDDIYEISRKLLMQKDIKVVDYKNYIKYPKQNGYRSLHLIIQVPVLMSDGIEYVNVEVQIRTVAMDYWASLEHKLYNKYNKEIPFHIALELREAAHSAAVLDEKMERLRLEMEESDEISGTEADLLELWISNDKFQLPSSF</sequence>
<dbReference type="PANTHER" id="PTHR47837">
    <property type="entry name" value="GTP PYROPHOSPHOKINASE YJBM"/>
    <property type="match status" value="1"/>
</dbReference>
<evidence type="ECO:0000313" key="4">
    <source>
        <dbReference type="EMBL" id="WLV24483.1"/>
    </source>
</evidence>
<dbReference type="Gene3D" id="1.10.287.860">
    <property type="entry name" value="Nucleotidyltransferase"/>
    <property type="match status" value="1"/>
</dbReference>
<dbReference type="PANTHER" id="PTHR47837:SF2">
    <property type="entry name" value="GTP PYROPHOSPHOKINASE YWAC"/>
    <property type="match status" value="1"/>
</dbReference>
<dbReference type="Pfam" id="PF04607">
    <property type="entry name" value="RelA_SpoT"/>
    <property type="match status" value="1"/>
</dbReference>
<feature type="coiled-coil region" evidence="2">
    <location>
        <begin position="189"/>
        <end position="216"/>
    </location>
</feature>
<dbReference type="InterPro" id="IPR043519">
    <property type="entry name" value="NT_sf"/>
</dbReference>
<feature type="domain" description="RelA/SpoT" evidence="3">
    <location>
        <begin position="58"/>
        <end position="181"/>
    </location>
</feature>
<accession>A0ABY9KY04</accession>
<dbReference type="InterPro" id="IPR007685">
    <property type="entry name" value="RelA_SpoT"/>
</dbReference>
<dbReference type="CDD" id="cd05399">
    <property type="entry name" value="NT_Rel-Spo_like"/>
    <property type="match status" value="1"/>
</dbReference>
<name>A0ABY9KY04_9BACI</name>
<dbReference type="Proteomes" id="UP001180087">
    <property type="component" value="Chromosome"/>
</dbReference>
<evidence type="ECO:0000256" key="1">
    <source>
        <dbReference type="ARBA" id="ARBA00004976"/>
    </source>
</evidence>
<comment type="pathway">
    <text evidence="1">Purine metabolism; ppGpp biosynthesis; ppGpp from GTP: step 1/2.</text>
</comment>
<feature type="coiled-coil region" evidence="2">
    <location>
        <begin position="23"/>
        <end position="50"/>
    </location>
</feature>